<dbReference type="GO" id="GO:0004523">
    <property type="term" value="F:RNA-DNA hybrid ribonuclease activity"/>
    <property type="evidence" value="ECO:0007669"/>
    <property type="project" value="InterPro"/>
</dbReference>
<dbReference type="EMBL" id="LLXL01000320">
    <property type="protein sequence ID" value="PKK74176.1"/>
    <property type="molecule type" value="Genomic_DNA"/>
</dbReference>
<dbReference type="PROSITE" id="PS50879">
    <property type="entry name" value="RNASE_H_1"/>
    <property type="match status" value="1"/>
</dbReference>
<sequence length="296" mass="34085">MGYDNINITHNGSLEYFPSSTKAETMAILTALLVSPVNERITIHTDSQAVIDSFHKSIYLSSISPRRYSKINNNILWTSIHYIIRELKLKISFKKIKAHSGDTFNNIADQQAKIGHLHAIPTKILHNHLPNRVATLMWNNQIPIDRDIHKCIGTIVNYKRLIGEHLNHSNPKDINNDRSTHKRYSDINNIRVIICYVAAGSSVRLFYAIDGSKEAVKQPNQLIAFTNELNTSNLVNRITILRTVVEKKVLKVDLPYASNLDSRLRFLQSMYNYAKDFSWLVQVEKKPFFIKYVRLK</sequence>
<name>A0A2N1NJU8_9GLOM</name>
<dbReference type="AlphaFoldDB" id="A0A2N1NJU8"/>
<reference evidence="2 3" key="2">
    <citation type="submission" date="2017-10" db="EMBL/GenBank/DDBJ databases">
        <title>Extensive intraspecific genome diversity in a model arbuscular mycorrhizal fungus.</title>
        <authorList>
            <person name="Chen E.C.H."/>
            <person name="Morin E."/>
            <person name="Baudet D."/>
            <person name="Noel J."/>
            <person name="Ndikumana S."/>
            <person name="Charron P."/>
            <person name="St-Onge C."/>
            <person name="Giorgi J."/>
            <person name="Grigoriev I.V."/>
            <person name="Roux C."/>
            <person name="Martin F.M."/>
            <person name="Corradi N."/>
        </authorList>
    </citation>
    <scope>NUCLEOTIDE SEQUENCE [LARGE SCALE GENOMIC DNA]</scope>
    <source>
        <strain evidence="2 3">C2</strain>
    </source>
</reference>
<gene>
    <name evidence="2" type="ORF">RhiirC2_775098</name>
</gene>
<dbReference type="SUPFAM" id="SSF53098">
    <property type="entry name" value="Ribonuclease H-like"/>
    <property type="match status" value="1"/>
</dbReference>
<dbReference type="VEuPathDB" id="FungiDB:RhiirA1_455351"/>
<accession>A0A2N1NJU8</accession>
<evidence type="ECO:0000313" key="2">
    <source>
        <dbReference type="EMBL" id="PKK74176.1"/>
    </source>
</evidence>
<protein>
    <recommendedName>
        <fullName evidence="1">RNase H type-1 domain-containing protein</fullName>
    </recommendedName>
</protein>
<dbReference type="InterPro" id="IPR002156">
    <property type="entry name" value="RNaseH_domain"/>
</dbReference>
<feature type="domain" description="RNase H type-1" evidence="1">
    <location>
        <begin position="1"/>
        <end position="117"/>
    </location>
</feature>
<reference evidence="2 3" key="1">
    <citation type="submission" date="2016-04" db="EMBL/GenBank/DDBJ databases">
        <title>Genome analyses suggest a sexual origin of heterokaryosis in a supposedly ancient asexual fungus.</title>
        <authorList>
            <person name="Ropars J."/>
            <person name="Sedzielewska K."/>
            <person name="Noel J."/>
            <person name="Charron P."/>
            <person name="Farinelli L."/>
            <person name="Marton T."/>
            <person name="Kruger M."/>
            <person name="Pelin A."/>
            <person name="Brachmann A."/>
            <person name="Corradi N."/>
        </authorList>
    </citation>
    <scope>NUCLEOTIDE SEQUENCE [LARGE SCALE GENOMIC DNA]</scope>
    <source>
        <strain evidence="2 3">C2</strain>
    </source>
</reference>
<dbReference type="VEuPathDB" id="FungiDB:RhiirA1_543046"/>
<dbReference type="Proteomes" id="UP000233469">
    <property type="component" value="Unassembled WGS sequence"/>
</dbReference>
<organism evidence="2 3">
    <name type="scientific">Rhizophagus irregularis</name>
    <dbReference type="NCBI Taxonomy" id="588596"/>
    <lineage>
        <taxon>Eukaryota</taxon>
        <taxon>Fungi</taxon>
        <taxon>Fungi incertae sedis</taxon>
        <taxon>Mucoromycota</taxon>
        <taxon>Glomeromycotina</taxon>
        <taxon>Glomeromycetes</taxon>
        <taxon>Glomerales</taxon>
        <taxon>Glomeraceae</taxon>
        <taxon>Rhizophagus</taxon>
    </lineage>
</organism>
<dbReference type="InterPro" id="IPR012337">
    <property type="entry name" value="RNaseH-like_sf"/>
</dbReference>
<dbReference type="InterPro" id="IPR036397">
    <property type="entry name" value="RNaseH_sf"/>
</dbReference>
<evidence type="ECO:0000313" key="3">
    <source>
        <dbReference type="Proteomes" id="UP000233469"/>
    </source>
</evidence>
<dbReference type="GO" id="GO:0003676">
    <property type="term" value="F:nucleic acid binding"/>
    <property type="evidence" value="ECO:0007669"/>
    <property type="project" value="InterPro"/>
</dbReference>
<evidence type="ECO:0000259" key="1">
    <source>
        <dbReference type="PROSITE" id="PS50879"/>
    </source>
</evidence>
<dbReference type="VEuPathDB" id="FungiDB:FUN_001010"/>
<dbReference type="VEuPathDB" id="FungiDB:RhiirFUN_018520"/>
<dbReference type="Pfam" id="PF00075">
    <property type="entry name" value="RNase_H"/>
    <property type="match status" value="1"/>
</dbReference>
<dbReference type="Gene3D" id="3.30.420.10">
    <property type="entry name" value="Ribonuclease H-like superfamily/Ribonuclease H"/>
    <property type="match status" value="1"/>
</dbReference>
<comment type="caution">
    <text evidence="2">The sequence shown here is derived from an EMBL/GenBank/DDBJ whole genome shotgun (WGS) entry which is preliminary data.</text>
</comment>
<proteinExistence type="predicted"/>